<name>A0A0A9GGP6_ARUDO</name>
<sequence>MGSLSVLYMLQIKNKRGFSPANSGLTFCKREYTPLK</sequence>
<organism evidence="1">
    <name type="scientific">Arundo donax</name>
    <name type="common">Giant reed</name>
    <name type="synonym">Donax arundinaceus</name>
    <dbReference type="NCBI Taxonomy" id="35708"/>
    <lineage>
        <taxon>Eukaryota</taxon>
        <taxon>Viridiplantae</taxon>
        <taxon>Streptophyta</taxon>
        <taxon>Embryophyta</taxon>
        <taxon>Tracheophyta</taxon>
        <taxon>Spermatophyta</taxon>
        <taxon>Magnoliopsida</taxon>
        <taxon>Liliopsida</taxon>
        <taxon>Poales</taxon>
        <taxon>Poaceae</taxon>
        <taxon>PACMAD clade</taxon>
        <taxon>Arundinoideae</taxon>
        <taxon>Arundineae</taxon>
        <taxon>Arundo</taxon>
    </lineage>
</organism>
<proteinExistence type="predicted"/>
<dbReference type="EMBL" id="GBRH01174264">
    <property type="protein sequence ID" value="JAE23632.1"/>
    <property type="molecule type" value="Transcribed_RNA"/>
</dbReference>
<evidence type="ECO:0000313" key="1">
    <source>
        <dbReference type="EMBL" id="JAE23632.1"/>
    </source>
</evidence>
<reference evidence="1" key="2">
    <citation type="journal article" date="2015" name="Data Brief">
        <title>Shoot transcriptome of the giant reed, Arundo donax.</title>
        <authorList>
            <person name="Barrero R.A."/>
            <person name="Guerrero F.D."/>
            <person name="Moolhuijzen P."/>
            <person name="Goolsby J.A."/>
            <person name="Tidwell J."/>
            <person name="Bellgard S.E."/>
            <person name="Bellgard M.I."/>
        </authorList>
    </citation>
    <scope>NUCLEOTIDE SEQUENCE</scope>
    <source>
        <tissue evidence="1">Shoot tissue taken approximately 20 cm above the soil surface</tissue>
    </source>
</reference>
<dbReference type="AlphaFoldDB" id="A0A0A9GGP6"/>
<accession>A0A0A9GGP6</accession>
<reference evidence="1" key="1">
    <citation type="submission" date="2014-09" db="EMBL/GenBank/DDBJ databases">
        <authorList>
            <person name="Magalhaes I.L.F."/>
            <person name="Oliveira U."/>
            <person name="Santos F.R."/>
            <person name="Vidigal T.H.D.A."/>
            <person name="Brescovit A.D."/>
            <person name="Santos A.J."/>
        </authorList>
    </citation>
    <scope>NUCLEOTIDE SEQUENCE</scope>
    <source>
        <tissue evidence="1">Shoot tissue taken approximately 20 cm above the soil surface</tissue>
    </source>
</reference>
<protein>
    <submittedName>
        <fullName evidence="1">Uncharacterized protein</fullName>
    </submittedName>
</protein>